<evidence type="ECO:0000313" key="2">
    <source>
        <dbReference type="Proteomes" id="UP000612282"/>
    </source>
</evidence>
<sequence>MTDLAAIDDLVHTFFAAFVSGGDSTASLHRVLLPEALIIRAGGEPAIYGVDSFIAPRRELLTGGRLTGFREWEVSARTEIFGDIAQRASRYAKSGVLDGTAFTGEGSKIFHFLRTPTGWRISAVSWHDDR</sequence>
<dbReference type="EMBL" id="BOMG01000060">
    <property type="protein sequence ID" value="GID56572.1"/>
    <property type="molecule type" value="Genomic_DNA"/>
</dbReference>
<evidence type="ECO:0008006" key="3">
    <source>
        <dbReference type="Google" id="ProtNLM"/>
    </source>
</evidence>
<protein>
    <recommendedName>
        <fullName evidence="3">DUF4440 domain-containing protein</fullName>
    </recommendedName>
</protein>
<organism evidence="1 2">
    <name type="scientific">Actinoplanes couchii</name>
    <dbReference type="NCBI Taxonomy" id="403638"/>
    <lineage>
        <taxon>Bacteria</taxon>
        <taxon>Bacillati</taxon>
        <taxon>Actinomycetota</taxon>
        <taxon>Actinomycetes</taxon>
        <taxon>Micromonosporales</taxon>
        <taxon>Micromonosporaceae</taxon>
        <taxon>Actinoplanes</taxon>
    </lineage>
</organism>
<dbReference type="InterPro" id="IPR032710">
    <property type="entry name" value="NTF2-like_dom_sf"/>
</dbReference>
<dbReference type="SUPFAM" id="SSF54427">
    <property type="entry name" value="NTF2-like"/>
    <property type="match status" value="1"/>
</dbReference>
<keyword evidence="2" id="KW-1185">Reference proteome</keyword>
<dbReference type="Gene3D" id="3.10.450.50">
    <property type="match status" value="1"/>
</dbReference>
<gene>
    <name evidence="1" type="ORF">Aco03nite_049760</name>
</gene>
<proteinExistence type="predicted"/>
<evidence type="ECO:0000313" key="1">
    <source>
        <dbReference type="EMBL" id="GID56572.1"/>
    </source>
</evidence>
<reference evidence="1 2" key="1">
    <citation type="submission" date="2021-01" db="EMBL/GenBank/DDBJ databases">
        <title>Whole genome shotgun sequence of Actinoplanes couchii NBRC 106145.</title>
        <authorList>
            <person name="Komaki H."/>
            <person name="Tamura T."/>
        </authorList>
    </citation>
    <scope>NUCLEOTIDE SEQUENCE [LARGE SCALE GENOMIC DNA]</scope>
    <source>
        <strain evidence="1 2">NBRC 106145</strain>
    </source>
</reference>
<name>A0ABQ3XDH7_9ACTN</name>
<dbReference type="Proteomes" id="UP000612282">
    <property type="component" value="Unassembled WGS sequence"/>
</dbReference>
<comment type="caution">
    <text evidence="1">The sequence shown here is derived from an EMBL/GenBank/DDBJ whole genome shotgun (WGS) entry which is preliminary data.</text>
</comment>
<accession>A0ABQ3XDH7</accession>
<dbReference type="RefSeq" id="WP_203798377.1">
    <property type="nucleotide sequence ID" value="NZ_BAAAQE010000018.1"/>
</dbReference>